<protein>
    <submittedName>
        <fullName evidence="2">Uncharacterized protein</fullName>
    </submittedName>
</protein>
<evidence type="ECO:0000313" key="3">
    <source>
        <dbReference type="Proteomes" id="UP000226525"/>
    </source>
</evidence>
<organism evidence="2 3">
    <name type="scientific">SAR324 cluster bacterium</name>
    <dbReference type="NCBI Taxonomy" id="2024889"/>
    <lineage>
        <taxon>Bacteria</taxon>
        <taxon>Deltaproteobacteria</taxon>
        <taxon>SAR324 cluster</taxon>
    </lineage>
</organism>
<evidence type="ECO:0000256" key="1">
    <source>
        <dbReference type="SAM" id="MobiDB-lite"/>
    </source>
</evidence>
<sequence length="75" mass="8573">MNKKVRQLSTDNKMASVHQQDDDPEKIIDLGTRIPVLRTPIASDVLIEAALSPEQWRIQEQQTVIAQTPPKRTWP</sequence>
<proteinExistence type="predicted"/>
<dbReference type="EMBL" id="NZEX01000027">
    <property type="protein sequence ID" value="MAH62378.1"/>
    <property type="molecule type" value="Genomic_DNA"/>
</dbReference>
<name>A0A2D6YGU1_9DELT</name>
<feature type="region of interest" description="Disordered" evidence="1">
    <location>
        <begin position="1"/>
        <end position="22"/>
    </location>
</feature>
<evidence type="ECO:0000313" key="2">
    <source>
        <dbReference type="EMBL" id="MAH62378.1"/>
    </source>
</evidence>
<comment type="caution">
    <text evidence="2">The sequence shown here is derived from an EMBL/GenBank/DDBJ whole genome shotgun (WGS) entry which is preliminary data.</text>
</comment>
<dbReference type="Proteomes" id="UP000226525">
    <property type="component" value="Unassembled WGS sequence"/>
</dbReference>
<gene>
    <name evidence="2" type="ORF">CMN54_02780</name>
</gene>
<reference evidence="3" key="1">
    <citation type="submission" date="2017-09" db="EMBL/GenBank/DDBJ databases">
        <title>The Reconstruction of 2,631 Draft Metagenome-Assembled Genomes from the Global Oceans.</title>
        <authorList>
            <person name="Tully B.J."/>
            <person name="Graham E.D."/>
            <person name="Heidelberg J.F."/>
        </authorList>
    </citation>
    <scope>NUCLEOTIDE SEQUENCE [LARGE SCALE GENOMIC DNA]</scope>
</reference>
<accession>A0A2D6YGU1</accession>
<dbReference type="AlphaFoldDB" id="A0A2D6YGU1"/>